<comment type="caution">
    <text evidence="8">The sequence shown here is derived from an EMBL/GenBank/DDBJ whole genome shotgun (WGS) entry which is preliminary data.</text>
</comment>
<dbReference type="Pfam" id="PF00589">
    <property type="entry name" value="Phage_integrase"/>
    <property type="match status" value="1"/>
</dbReference>
<gene>
    <name evidence="8" type="ORF">AWC08_01110</name>
</gene>
<dbReference type="PROSITE" id="PS51900">
    <property type="entry name" value="CB"/>
    <property type="match status" value="1"/>
</dbReference>
<dbReference type="Gene3D" id="1.10.443.10">
    <property type="entry name" value="Intergrase catalytic core"/>
    <property type="match status" value="1"/>
</dbReference>
<evidence type="ECO:0000256" key="3">
    <source>
        <dbReference type="ARBA" id="ARBA00023125"/>
    </source>
</evidence>
<dbReference type="SUPFAM" id="SSF56349">
    <property type="entry name" value="DNA breaking-rejoining enzymes"/>
    <property type="match status" value="1"/>
</dbReference>
<reference evidence="8 9" key="1">
    <citation type="submission" date="2016-01" db="EMBL/GenBank/DDBJ databases">
        <title>The new phylogeny of the genus Mycobacterium.</title>
        <authorList>
            <person name="Tarcisio F."/>
            <person name="Conor M."/>
            <person name="Antonella G."/>
            <person name="Elisabetta G."/>
            <person name="Giulia F.S."/>
            <person name="Sara T."/>
            <person name="Anna F."/>
            <person name="Clotilde B."/>
            <person name="Roberto B."/>
            <person name="Veronica D.S."/>
            <person name="Fabio R."/>
            <person name="Monica P."/>
            <person name="Olivier J."/>
            <person name="Enrico T."/>
            <person name="Nicola S."/>
        </authorList>
    </citation>
    <scope>NUCLEOTIDE SEQUENCE [LARGE SCALE GENOMIC DNA]</scope>
    <source>
        <strain evidence="8 9">DSM 44160</strain>
    </source>
</reference>
<evidence type="ECO:0000256" key="1">
    <source>
        <dbReference type="ARBA" id="ARBA00008857"/>
    </source>
</evidence>
<dbReference type="PANTHER" id="PTHR30349:SF41">
    <property type="entry name" value="INTEGRASE_RECOMBINASE PROTEIN MJ0367-RELATED"/>
    <property type="match status" value="1"/>
</dbReference>
<name>A0A1X1VXT0_MYCGO</name>
<dbReference type="InterPro" id="IPR002104">
    <property type="entry name" value="Integrase_catalytic"/>
</dbReference>
<proteinExistence type="inferred from homology"/>
<evidence type="ECO:0000256" key="2">
    <source>
        <dbReference type="ARBA" id="ARBA00022908"/>
    </source>
</evidence>
<dbReference type="InterPro" id="IPR044068">
    <property type="entry name" value="CB"/>
</dbReference>
<evidence type="ECO:0000256" key="4">
    <source>
        <dbReference type="ARBA" id="ARBA00023172"/>
    </source>
</evidence>
<dbReference type="EMBL" id="LQOY01000191">
    <property type="protein sequence ID" value="ORV74593.1"/>
    <property type="molecule type" value="Genomic_DNA"/>
</dbReference>
<dbReference type="GO" id="GO:0003677">
    <property type="term" value="F:DNA binding"/>
    <property type="evidence" value="ECO:0007669"/>
    <property type="project" value="UniProtKB-UniRule"/>
</dbReference>
<dbReference type="Proteomes" id="UP000193928">
    <property type="component" value="Unassembled WGS sequence"/>
</dbReference>
<dbReference type="InterPro" id="IPR013762">
    <property type="entry name" value="Integrase-like_cat_sf"/>
</dbReference>
<keyword evidence="9" id="KW-1185">Reference proteome</keyword>
<dbReference type="Pfam" id="PF02899">
    <property type="entry name" value="Phage_int_SAM_1"/>
    <property type="match status" value="1"/>
</dbReference>
<dbReference type="InterPro" id="IPR004107">
    <property type="entry name" value="Integrase_SAM-like_N"/>
</dbReference>
<protein>
    <submittedName>
        <fullName evidence="8">Integrase</fullName>
    </submittedName>
</protein>
<dbReference type="PROSITE" id="PS51898">
    <property type="entry name" value="TYR_RECOMBINASE"/>
    <property type="match status" value="1"/>
</dbReference>
<accession>A0A1X1VXT0</accession>
<keyword evidence="2" id="KW-0229">DNA integration</keyword>
<feature type="domain" description="Tyr recombinase" evidence="6">
    <location>
        <begin position="168"/>
        <end position="346"/>
    </location>
</feature>
<evidence type="ECO:0000313" key="9">
    <source>
        <dbReference type="Proteomes" id="UP000193928"/>
    </source>
</evidence>
<dbReference type="PANTHER" id="PTHR30349">
    <property type="entry name" value="PHAGE INTEGRASE-RELATED"/>
    <property type="match status" value="1"/>
</dbReference>
<keyword evidence="4" id="KW-0233">DNA recombination</keyword>
<dbReference type="GO" id="GO:0006310">
    <property type="term" value="P:DNA recombination"/>
    <property type="evidence" value="ECO:0007669"/>
    <property type="project" value="UniProtKB-KW"/>
</dbReference>
<feature type="domain" description="Core-binding (CB)" evidence="7">
    <location>
        <begin position="23"/>
        <end position="122"/>
    </location>
</feature>
<evidence type="ECO:0000313" key="8">
    <source>
        <dbReference type="EMBL" id="ORV74593.1"/>
    </source>
</evidence>
<dbReference type="RefSeq" id="WP_069435145.1">
    <property type="nucleotide sequence ID" value="NZ_LQOY01000191.1"/>
</dbReference>
<evidence type="ECO:0000259" key="7">
    <source>
        <dbReference type="PROSITE" id="PS51900"/>
    </source>
</evidence>
<dbReference type="InterPro" id="IPR010998">
    <property type="entry name" value="Integrase_recombinase_N"/>
</dbReference>
<keyword evidence="3 5" id="KW-0238">DNA-binding</keyword>
<dbReference type="AlphaFoldDB" id="A0A1X1VXT0"/>
<comment type="similarity">
    <text evidence="1">Belongs to the 'phage' integrase family.</text>
</comment>
<dbReference type="InterPro" id="IPR050090">
    <property type="entry name" value="Tyrosine_recombinase_XerCD"/>
</dbReference>
<evidence type="ECO:0000256" key="5">
    <source>
        <dbReference type="PROSITE-ProRule" id="PRU01248"/>
    </source>
</evidence>
<dbReference type="Gene3D" id="1.10.150.130">
    <property type="match status" value="1"/>
</dbReference>
<evidence type="ECO:0000259" key="6">
    <source>
        <dbReference type="PROSITE" id="PS51898"/>
    </source>
</evidence>
<dbReference type="InterPro" id="IPR011010">
    <property type="entry name" value="DNA_brk_join_enz"/>
</dbReference>
<dbReference type="GO" id="GO:0015074">
    <property type="term" value="P:DNA integration"/>
    <property type="evidence" value="ECO:0007669"/>
    <property type="project" value="UniProtKB-KW"/>
</dbReference>
<sequence length="354" mass="38996">MGLRVAGDGDVFFVAGDVAGGQHDDLELVNRFLAHLKGRNFARATRRAYAYDALNFLRFLAGQGVGLAQVRPSDLFDYLDWQIQPKRTAGSTVVRLSERRGAAPATQNRRIAAVRGLFEFAVITGVVVKSPVPAPRRTSGLRARRGMLGHIPARHSRPGGRLVRQQRLLPESLELAEIEAFLSDLASHRDRAMVLLMLLGGLRAAEVRGLLLAEVDVGRRQVRVVGKGSRERVVPVDRPFFAELAAYLRLERPADCATEQCFVVLRGPTAGQPLTEAGMRRIFRTHRARSGAARVRPHRLRHTYGTQLAAAGIDLLVLRDLMGHASPETTGKYVHLSAETLAAEYSAARRESPW</sequence>
<organism evidence="8 9">
    <name type="scientific">Mycobacterium gordonae</name>
    <dbReference type="NCBI Taxonomy" id="1778"/>
    <lineage>
        <taxon>Bacteria</taxon>
        <taxon>Bacillati</taxon>
        <taxon>Actinomycetota</taxon>
        <taxon>Actinomycetes</taxon>
        <taxon>Mycobacteriales</taxon>
        <taxon>Mycobacteriaceae</taxon>
        <taxon>Mycobacterium</taxon>
    </lineage>
</organism>